<evidence type="ECO:0000313" key="2">
    <source>
        <dbReference type="Proteomes" id="UP001604277"/>
    </source>
</evidence>
<reference evidence="2" key="1">
    <citation type="submission" date="2024-07" db="EMBL/GenBank/DDBJ databases">
        <title>Two chromosome-level genome assemblies of Korean endemic species Abeliophyllum distichum and Forsythia ovata (Oleaceae).</title>
        <authorList>
            <person name="Jang H."/>
        </authorList>
    </citation>
    <scope>NUCLEOTIDE SEQUENCE [LARGE SCALE GENOMIC DNA]</scope>
</reference>
<comment type="caution">
    <text evidence="1">The sequence shown here is derived from an EMBL/GenBank/DDBJ whole genome shotgun (WGS) entry which is preliminary data.</text>
</comment>
<evidence type="ECO:0000313" key="1">
    <source>
        <dbReference type="EMBL" id="KAL2550416.1"/>
    </source>
</evidence>
<dbReference type="AlphaFoldDB" id="A0ABD1WLH2"/>
<evidence type="ECO:0008006" key="3">
    <source>
        <dbReference type="Google" id="ProtNLM"/>
    </source>
</evidence>
<gene>
    <name evidence="1" type="ORF">Fot_11946</name>
</gene>
<name>A0ABD1WLH2_9LAMI</name>
<accession>A0ABD1WLH2</accession>
<dbReference type="Proteomes" id="UP001604277">
    <property type="component" value="Unassembled WGS sequence"/>
</dbReference>
<proteinExistence type="predicted"/>
<organism evidence="1 2">
    <name type="scientific">Forsythia ovata</name>
    <dbReference type="NCBI Taxonomy" id="205694"/>
    <lineage>
        <taxon>Eukaryota</taxon>
        <taxon>Viridiplantae</taxon>
        <taxon>Streptophyta</taxon>
        <taxon>Embryophyta</taxon>
        <taxon>Tracheophyta</taxon>
        <taxon>Spermatophyta</taxon>
        <taxon>Magnoliopsida</taxon>
        <taxon>eudicotyledons</taxon>
        <taxon>Gunneridae</taxon>
        <taxon>Pentapetalae</taxon>
        <taxon>asterids</taxon>
        <taxon>lamiids</taxon>
        <taxon>Lamiales</taxon>
        <taxon>Oleaceae</taxon>
        <taxon>Forsythieae</taxon>
        <taxon>Forsythia</taxon>
    </lineage>
</organism>
<protein>
    <recommendedName>
        <fullName evidence="3">ATPase AAA-type core domain-containing protein</fullName>
    </recommendedName>
</protein>
<dbReference type="EMBL" id="JBFOLJ010000003">
    <property type="protein sequence ID" value="KAL2550416.1"/>
    <property type="molecule type" value="Genomic_DNA"/>
</dbReference>
<sequence length="141" mass="15619">MIGFYFSSVPKLKIRRGEVVDEKEDISHQPPVLRTASISDIAVLQAPKAMTIRQEECTLGRSIEDNEDAGDSRRARRAGRLLLRGLRIAFSTIEEHPKPLFLLLDELDPAVLGKFSALVAIAAASVHKYWTSTFAKDADNA</sequence>
<keyword evidence="2" id="KW-1185">Reference proteome</keyword>